<dbReference type="PANTHER" id="PTHR12425">
    <property type="entry name" value="SYNEMBRYN"/>
    <property type="match status" value="1"/>
</dbReference>
<dbReference type="OrthoDB" id="5585685at2759"/>
<comment type="subcellular location">
    <subcellularLocation>
        <location evidence="1">Cytoplasm</location>
        <location evidence="1">Cell cortex</location>
    </subcellularLocation>
</comment>
<gene>
    <name evidence="6" type="ORF">A3Q56_04820</name>
</gene>
<evidence type="ECO:0000256" key="3">
    <source>
        <dbReference type="ARBA" id="ARBA00022490"/>
    </source>
</evidence>
<name>A0A177AZA0_9BILA</name>
<dbReference type="PRINTS" id="PR01802">
    <property type="entry name" value="SYNEMBRYN"/>
</dbReference>
<evidence type="ECO:0000256" key="2">
    <source>
        <dbReference type="ARBA" id="ARBA00009049"/>
    </source>
</evidence>
<keyword evidence="7" id="KW-1185">Reference proteome</keyword>
<comment type="similarity">
    <text evidence="2">Belongs to the synembryn family.</text>
</comment>
<evidence type="ECO:0000313" key="6">
    <source>
        <dbReference type="EMBL" id="OAF67349.1"/>
    </source>
</evidence>
<dbReference type="PANTHER" id="PTHR12425:SF5">
    <property type="entry name" value="SYNEMBRYN"/>
    <property type="match status" value="1"/>
</dbReference>
<keyword evidence="4" id="KW-0344">Guanine-nucleotide releasing factor</keyword>
<reference evidence="6 7" key="1">
    <citation type="submission" date="2016-04" db="EMBL/GenBank/DDBJ databases">
        <title>The genome of Intoshia linei affirms orthonectids as highly simplified spiralians.</title>
        <authorList>
            <person name="Mikhailov K.V."/>
            <person name="Slusarev G.S."/>
            <person name="Nikitin M.A."/>
            <person name="Logacheva M.D."/>
            <person name="Penin A."/>
            <person name="Aleoshin V."/>
            <person name="Panchin Y.V."/>
        </authorList>
    </citation>
    <scope>NUCLEOTIDE SEQUENCE [LARGE SCALE GENOMIC DNA]</scope>
    <source>
        <strain evidence="6">Intl2013</strain>
        <tissue evidence="6">Whole animal</tissue>
    </source>
</reference>
<keyword evidence="3" id="KW-0963">Cytoplasm</keyword>
<comment type="caution">
    <text evidence="6">The sequence shown here is derived from an EMBL/GenBank/DDBJ whole genome shotgun (WGS) entry which is preliminary data.</text>
</comment>
<dbReference type="InterPro" id="IPR008376">
    <property type="entry name" value="Chaperone_Ric-8_A/B"/>
</dbReference>
<dbReference type="Proteomes" id="UP000078046">
    <property type="component" value="Unassembled WGS sequence"/>
</dbReference>
<keyword evidence="5" id="KW-0143">Chaperone</keyword>
<dbReference type="AlphaFoldDB" id="A0A177AZA0"/>
<dbReference type="Pfam" id="PF10165">
    <property type="entry name" value="Ric8"/>
    <property type="match status" value="1"/>
</dbReference>
<organism evidence="6 7">
    <name type="scientific">Intoshia linei</name>
    <dbReference type="NCBI Taxonomy" id="1819745"/>
    <lineage>
        <taxon>Eukaryota</taxon>
        <taxon>Metazoa</taxon>
        <taxon>Spiralia</taxon>
        <taxon>Lophotrochozoa</taxon>
        <taxon>Mesozoa</taxon>
        <taxon>Orthonectida</taxon>
        <taxon>Rhopaluridae</taxon>
        <taxon>Intoshia</taxon>
    </lineage>
</organism>
<evidence type="ECO:0000256" key="4">
    <source>
        <dbReference type="ARBA" id="ARBA00022658"/>
    </source>
</evidence>
<sequence length="512" mass="60067">MNYLKKFCIQYSSIDSTIKEIDQKKILDEIKKNVNCQNSLEDENLINLLNCAKILSRNEHQTEFLMDIKLIDKYFDQLLSFTDSQVNCEILKFVYNMVKQSKNFRKIYGLEILENFVSYYSNFNFSNINENSLLRMHIIFFLTCDVSCRNYFQHDIEKYLRLCNLFNDAFASLNYNPSSHSSNEFPISFLSRIKQFCKIITTILYNILNFSKNDKMNVETCQKFYKPIGKMLTIVFNSYVIFNEMDELELKLFLNTINLILCVPIELDSFEKYILPIFYQNSVIHNRINLLLQFLNDKIITKEIYISDDIIPKIVILIKICSKHKEIRKYCRLKIFPYLNKEIDNLPEIGNSMRNKICQLLIKSDRDVKNVVGNLLLVLFKNSVKKIIKYTGYGNAAGFLTNTMFIEKSMQQNKQMCDYSSSSDDSETDYYSNNKDRFNPITGRIEDAKEPPKFVSEEHKAYEAKKLLDAIDKMNRNGIIQTISSEDGKFVPKNVAEMLHNVDPHDIESESD</sequence>
<evidence type="ECO:0000256" key="5">
    <source>
        <dbReference type="ARBA" id="ARBA00023186"/>
    </source>
</evidence>
<dbReference type="EMBL" id="LWCA01000683">
    <property type="protein sequence ID" value="OAF67349.1"/>
    <property type="molecule type" value="Genomic_DNA"/>
</dbReference>
<protein>
    <submittedName>
        <fullName evidence="6">Protein Ric-8A</fullName>
    </submittedName>
</protein>
<evidence type="ECO:0000256" key="1">
    <source>
        <dbReference type="ARBA" id="ARBA00004544"/>
    </source>
</evidence>
<dbReference type="GO" id="GO:0001965">
    <property type="term" value="F:G-protein alpha-subunit binding"/>
    <property type="evidence" value="ECO:0007669"/>
    <property type="project" value="TreeGrafter"/>
</dbReference>
<dbReference type="InterPro" id="IPR019318">
    <property type="entry name" value="Gua_nucleotide_exch_fac_Ric8"/>
</dbReference>
<dbReference type="GO" id="GO:0007186">
    <property type="term" value="P:G protein-coupled receptor signaling pathway"/>
    <property type="evidence" value="ECO:0007669"/>
    <property type="project" value="TreeGrafter"/>
</dbReference>
<dbReference type="GO" id="GO:0005085">
    <property type="term" value="F:guanyl-nucleotide exchange factor activity"/>
    <property type="evidence" value="ECO:0007669"/>
    <property type="project" value="UniProtKB-KW"/>
</dbReference>
<accession>A0A177AZA0</accession>
<proteinExistence type="inferred from homology"/>
<dbReference type="GO" id="GO:0005938">
    <property type="term" value="C:cell cortex"/>
    <property type="evidence" value="ECO:0007669"/>
    <property type="project" value="UniProtKB-SubCell"/>
</dbReference>
<evidence type="ECO:0000313" key="7">
    <source>
        <dbReference type="Proteomes" id="UP000078046"/>
    </source>
</evidence>